<evidence type="ECO:0000313" key="3">
    <source>
        <dbReference type="Proteomes" id="UP000515908"/>
    </source>
</evidence>
<dbReference type="Proteomes" id="UP000515908">
    <property type="component" value="Chromosome 10"/>
</dbReference>
<dbReference type="EMBL" id="LR877154">
    <property type="protein sequence ID" value="CAD2218161.1"/>
    <property type="molecule type" value="Genomic_DNA"/>
</dbReference>
<evidence type="ECO:0000313" key="2">
    <source>
        <dbReference type="EMBL" id="CAD2218161.1"/>
    </source>
</evidence>
<dbReference type="AlphaFoldDB" id="A0A7G2CGR6"/>
<reference evidence="2 3" key="1">
    <citation type="submission" date="2020-08" db="EMBL/GenBank/DDBJ databases">
        <authorList>
            <person name="Newling K."/>
            <person name="Davey J."/>
            <person name="Forrester S."/>
        </authorList>
    </citation>
    <scope>NUCLEOTIDE SEQUENCE [LARGE SCALE GENOMIC DNA]</scope>
    <source>
        <strain evidence="3">Crithidia deanei Carvalho (ATCC PRA-265)</strain>
    </source>
</reference>
<feature type="compositionally biased region" description="Basic and acidic residues" evidence="1">
    <location>
        <begin position="71"/>
        <end position="84"/>
    </location>
</feature>
<protein>
    <submittedName>
        <fullName evidence="2">Uncharacterized protein</fullName>
    </submittedName>
</protein>
<organism evidence="2 3">
    <name type="scientific">Angomonas deanei</name>
    <dbReference type="NCBI Taxonomy" id="59799"/>
    <lineage>
        <taxon>Eukaryota</taxon>
        <taxon>Discoba</taxon>
        <taxon>Euglenozoa</taxon>
        <taxon>Kinetoplastea</taxon>
        <taxon>Metakinetoplastina</taxon>
        <taxon>Trypanosomatida</taxon>
        <taxon>Trypanosomatidae</taxon>
        <taxon>Strigomonadinae</taxon>
        <taxon>Angomonas</taxon>
    </lineage>
</organism>
<accession>A0A7G2CGR6</accession>
<sequence length="94" mass="10369">MYTRANATSLYAPSTAGSLYAPITATPSRPAATRTTTSHNKKVLKAEAKAQEATLKAQQAERKAQQVAAQEDAKMKEKIRRESMRQPMYPAPLY</sequence>
<gene>
    <name evidence="2" type="ORF">ADEAN_000564800</name>
</gene>
<keyword evidence="3" id="KW-1185">Reference proteome</keyword>
<proteinExistence type="predicted"/>
<name>A0A7G2CGR6_9TRYP</name>
<dbReference type="VEuPathDB" id="TriTrypDB:ADEAN_000564800"/>
<evidence type="ECO:0000256" key="1">
    <source>
        <dbReference type="SAM" id="MobiDB-lite"/>
    </source>
</evidence>
<feature type="region of interest" description="Disordered" evidence="1">
    <location>
        <begin position="62"/>
        <end position="94"/>
    </location>
</feature>